<reference evidence="2 3" key="1">
    <citation type="submission" date="2018-09" db="EMBL/GenBank/DDBJ databases">
        <title>Complete genome sequence of Euzebya sp. DY32-46 isolated from seawater of Pacific Ocean.</title>
        <authorList>
            <person name="Xu L."/>
            <person name="Wu Y.-H."/>
            <person name="Xu X.-W."/>
        </authorList>
    </citation>
    <scope>NUCLEOTIDE SEQUENCE [LARGE SCALE GENOMIC DNA]</scope>
    <source>
        <strain evidence="2 3">DY32-46</strain>
    </source>
</reference>
<dbReference type="OrthoDB" id="583431at2"/>
<dbReference type="EMBL" id="CP031165">
    <property type="protein sequence ID" value="AXV09379.1"/>
    <property type="molecule type" value="Genomic_DNA"/>
</dbReference>
<dbReference type="KEGG" id="euz:DVS28_a4718"/>
<accession>A0A346Y4I2</accession>
<feature type="signal peptide" evidence="1">
    <location>
        <begin position="1"/>
        <end position="15"/>
    </location>
</feature>
<feature type="chain" id="PRO_5016782061" evidence="1">
    <location>
        <begin position="16"/>
        <end position="356"/>
    </location>
</feature>
<dbReference type="Pfam" id="PF19458">
    <property type="entry name" value="DUF5995"/>
    <property type="match status" value="1"/>
</dbReference>
<sequence>MVALMLPLVPGTASAATPPLLNWGELVPGFTPGIDTSSANECTNGSHRCVESIIRKMNRDLRKLARTCDHNAIFQLGYTRTTEAYYESSQIPGFYDDVPWMHHYDSVFASYYTQPQQDWTKGNVSDVAPAWREAFSAADGQELPAVGNFLMGMNAHINRDLPFVIADIGLTDEDGNSRKPDHERVNEFLNNVADDMGPEIVARFDPTFDTNSSDDLLTGFTVAQVIQEWRERAWHNATLMTYGDPLIAELVRQGIERGSTLLAAMIRDGMAYDDDADRDARNAHCAEHGQDYDGFDGTYFDDDEFSLVMLEMDEPDAPDVLGISTLPLPTLSLSALRLLGINVSVDIRYGVSVTLR</sequence>
<dbReference type="Proteomes" id="UP000264006">
    <property type="component" value="Chromosome"/>
</dbReference>
<proteinExistence type="predicted"/>
<protein>
    <submittedName>
        <fullName evidence="2">Uncharacterized protein</fullName>
    </submittedName>
</protein>
<evidence type="ECO:0000256" key="1">
    <source>
        <dbReference type="SAM" id="SignalP"/>
    </source>
</evidence>
<evidence type="ECO:0000313" key="2">
    <source>
        <dbReference type="EMBL" id="AXV09379.1"/>
    </source>
</evidence>
<evidence type="ECO:0000313" key="3">
    <source>
        <dbReference type="Proteomes" id="UP000264006"/>
    </source>
</evidence>
<keyword evidence="3" id="KW-1185">Reference proteome</keyword>
<dbReference type="InterPro" id="IPR046037">
    <property type="entry name" value="DUF5995"/>
</dbReference>
<organism evidence="2 3">
    <name type="scientific">Euzebya pacifica</name>
    <dbReference type="NCBI Taxonomy" id="1608957"/>
    <lineage>
        <taxon>Bacteria</taxon>
        <taxon>Bacillati</taxon>
        <taxon>Actinomycetota</taxon>
        <taxon>Nitriliruptoria</taxon>
        <taxon>Euzebyales</taxon>
    </lineage>
</organism>
<gene>
    <name evidence="2" type="ORF">DVS28_a4718</name>
</gene>
<keyword evidence="1" id="KW-0732">Signal</keyword>
<dbReference type="AlphaFoldDB" id="A0A346Y4I2"/>
<name>A0A346Y4I2_9ACTN</name>